<evidence type="ECO:0000313" key="2">
    <source>
        <dbReference type="Proteomes" id="UP000814128"/>
    </source>
</evidence>
<reference evidence="1" key="1">
    <citation type="submission" date="2021-02" db="EMBL/GenBank/DDBJ databases">
        <authorList>
            <consortium name="DOE Joint Genome Institute"/>
            <person name="Ahrendt S."/>
            <person name="Looney B.P."/>
            <person name="Miyauchi S."/>
            <person name="Morin E."/>
            <person name="Drula E."/>
            <person name="Courty P.E."/>
            <person name="Chicoki N."/>
            <person name="Fauchery L."/>
            <person name="Kohler A."/>
            <person name="Kuo A."/>
            <person name="Labutti K."/>
            <person name="Pangilinan J."/>
            <person name="Lipzen A."/>
            <person name="Riley R."/>
            <person name="Andreopoulos W."/>
            <person name="He G."/>
            <person name="Johnson J."/>
            <person name="Barry K.W."/>
            <person name="Grigoriev I.V."/>
            <person name="Nagy L."/>
            <person name="Hibbett D."/>
            <person name="Henrissat B."/>
            <person name="Matheny P.B."/>
            <person name="Labbe J."/>
            <person name="Martin F."/>
        </authorList>
    </citation>
    <scope>NUCLEOTIDE SEQUENCE</scope>
    <source>
        <strain evidence="1">EC-137</strain>
    </source>
</reference>
<dbReference type="Proteomes" id="UP000814128">
    <property type="component" value="Unassembled WGS sequence"/>
</dbReference>
<dbReference type="EMBL" id="MU273924">
    <property type="protein sequence ID" value="KAI0027353.1"/>
    <property type="molecule type" value="Genomic_DNA"/>
</dbReference>
<evidence type="ECO:0000313" key="1">
    <source>
        <dbReference type="EMBL" id="KAI0027353.1"/>
    </source>
</evidence>
<gene>
    <name evidence="1" type="ORF">K488DRAFT_38373</name>
</gene>
<proteinExistence type="predicted"/>
<name>A0ACB8Q6M2_9AGAM</name>
<sequence>GTAVWIMIHADDAPRIGLELREHPDFVSSGNVGHPVHSQCIFLRPSEVLELREKGFRVYRIEQWEGDAVFIPSGTPHQVTNLSDSIKVACDFICPLHVDSTEKTASELRQ</sequence>
<accession>A0ACB8Q6M2</accession>
<feature type="non-terminal residue" evidence="1">
    <location>
        <position position="1"/>
    </location>
</feature>
<feature type="non-terminal residue" evidence="1">
    <location>
        <position position="110"/>
    </location>
</feature>
<reference evidence="1" key="2">
    <citation type="journal article" date="2022" name="New Phytol.">
        <title>Evolutionary transition to the ectomycorrhizal habit in the genomes of a hyperdiverse lineage of mushroom-forming fungi.</title>
        <authorList>
            <person name="Looney B."/>
            <person name="Miyauchi S."/>
            <person name="Morin E."/>
            <person name="Drula E."/>
            <person name="Courty P.E."/>
            <person name="Kohler A."/>
            <person name="Kuo A."/>
            <person name="LaButti K."/>
            <person name="Pangilinan J."/>
            <person name="Lipzen A."/>
            <person name="Riley R."/>
            <person name="Andreopoulos W."/>
            <person name="He G."/>
            <person name="Johnson J."/>
            <person name="Nolan M."/>
            <person name="Tritt A."/>
            <person name="Barry K.W."/>
            <person name="Grigoriev I.V."/>
            <person name="Nagy L.G."/>
            <person name="Hibbett D."/>
            <person name="Henrissat B."/>
            <person name="Matheny P.B."/>
            <person name="Labbe J."/>
            <person name="Martin F.M."/>
        </authorList>
    </citation>
    <scope>NUCLEOTIDE SEQUENCE</scope>
    <source>
        <strain evidence="1">EC-137</strain>
    </source>
</reference>
<protein>
    <submittedName>
        <fullName evidence="1">Uncharacterized protein</fullName>
    </submittedName>
</protein>
<organism evidence="1 2">
    <name type="scientific">Vararia minispora EC-137</name>
    <dbReference type="NCBI Taxonomy" id="1314806"/>
    <lineage>
        <taxon>Eukaryota</taxon>
        <taxon>Fungi</taxon>
        <taxon>Dikarya</taxon>
        <taxon>Basidiomycota</taxon>
        <taxon>Agaricomycotina</taxon>
        <taxon>Agaricomycetes</taxon>
        <taxon>Russulales</taxon>
        <taxon>Lachnocladiaceae</taxon>
        <taxon>Vararia</taxon>
    </lineage>
</organism>
<comment type="caution">
    <text evidence="1">The sequence shown here is derived from an EMBL/GenBank/DDBJ whole genome shotgun (WGS) entry which is preliminary data.</text>
</comment>
<keyword evidence="2" id="KW-1185">Reference proteome</keyword>